<dbReference type="NCBIfam" id="TIGR01064">
    <property type="entry name" value="pyruv_kin"/>
    <property type="match status" value="1"/>
</dbReference>
<protein>
    <recommendedName>
        <fullName evidence="4 13">Pyruvate kinase</fullName>
        <ecNumber evidence="4 13">2.7.1.40</ecNumber>
    </recommendedName>
</protein>
<dbReference type="InterPro" id="IPR015813">
    <property type="entry name" value="Pyrv/PenolPyrv_kinase-like_dom"/>
</dbReference>
<organism evidence="16">
    <name type="scientific">uncultured Mycoplasmataceae bacterium</name>
    <dbReference type="NCBI Taxonomy" id="300027"/>
    <lineage>
        <taxon>Bacteria</taxon>
        <taxon>Bacillati</taxon>
        <taxon>Mycoplasmatota</taxon>
        <taxon>Mollicutes</taxon>
        <taxon>Mycoplasmataceae</taxon>
        <taxon>environmental samples</taxon>
    </lineage>
</organism>
<dbReference type="SUPFAM" id="SSF52935">
    <property type="entry name" value="PK C-terminal domain-like"/>
    <property type="match status" value="1"/>
</dbReference>
<dbReference type="Pfam" id="PF00224">
    <property type="entry name" value="PK"/>
    <property type="match status" value="1"/>
</dbReference>
<dbReference type="AlphaFoldDB" id="A0A6G9HHK4"/>
<dbReference type="PANTHER" id="PTHR11817">
    <property type="entry name" value="PYRUVATE KINASE"/>
    <property type="match status" value="1"/>
</dbReference>
<name>A0A6G9HHK4_9MOLU</name>
<dbReference type="InterPro" id="IPR011037">
    <property type="entry name" value="Pyrv_Knase-like_insert_dom_sf"/>
</dbReference>
<evidence type="ECO:0000256" key="2">
    <source>
        <dbReference type="ARBA" id="ARBA00004997"/>
    </source>
</evidence>
<evidence type="ECO:0000256" key="9">
    <source>
        <dbReference type="ARBA" id="ARBA00022840"/>
    </source>
</evidence>
<dbReference type="NCBIfam" id="NF004491">
    <property type="entry name" value="PRK05826.1"/>
    <property type="match status" value="1"/>
</dbReference>
<keyword evidence="10 14" id="KW-0460">Magnesium</keyword>
<keyword evidence="9" id="KW-0067">ATP-binding</keyword>
<gene>
    <name evidence="16" type="primary">pyk</name>
    <name evidence="16" type="ORF">PlMoll_1180</name>
</gene>
<evidence type="ECO:0000256" key="10">
    <source>
        <dbReference type="ARBA" id="ARBA00022842"/>
    </source>
</evidence>
<dbReference type="SUPFAM" id="SSF51621">
    <property type="entry name" value="Phosphoenolpyruvate/pyruvate domain"/>
    <property type="match status" value="1"/>
</dbReference>
<dbReference type="GO" id="GO:0004743">
    <property type="term" value="F:pyruvate kinase activity"/>
    <property type="evidence" value="ECO:0007669"/>
    <property type="project" value="UniProtKB-UniRule"/>
</dbReference>
<dbReference type="GO" id="GO:0016301">
    <property type="term" value="F:kinase activity"/>
    <property type="evidence" value="ECO:0007669"/>
    <property type="project" value="UniProtKB-KW"/>
</dbReference>
<dbReference type="InterPro" id="IPR015806">
    <property type="entry name" value="Pyrv_Knase_insert_dom_sf"/>
</dbReference>
<sequence>MISYYKRTKIIATLGPAITQKLWDLDMLNNPKNAKSRELAYQTMEDIIKSGVNCVRLNFSHGSHEEQIMRIKIAREVAKKLKRNISIMLDTKGPEIRLGKFESDFVTIQQGDKLIIHTTKEIVGNNKEFYVTDSTGKYNMANDVKVGGLILINDGKFQVRVNKVNKKDGLIYCTALNKADISEKKRINLPNATYSMPFMSEKDKKDVQFACDHNLDYIAASFANSKENVEEIRAILKKNKNTHIQIISKIETTHAINNIDQIIDASDGIMVARGDLGLEIPYYDVPYWEKYMIRKCRYVGKPVIVATQMLDSLERNIQPTRAEVTDVFFAVERGADSTMLSGESAQGLFPVRAVSTMAEIDVKSELLFDYNRAFTFYFPKAKLPSKAKTVAKAIAKKLLPYGSDVAPSFPYEFVTLFTNDINTIKAVSNIRPAATIVVITDRKELLTAFGISYAIQTYYVNDLAKAKKEYNKVSKAAVKTFKSKPGKTIAYIDGFKAVK</sequence>
<evidence type="ECO:0000313" key="16">
    <source>
        <dbReference type="EMBL" id="QIQ09955.1"/>
    </source>
</evidence>
<evidence type="ECO:0000256" key="14">
    <source>
        <dbReference type="RuleBase" id="RU000504"/>
    </source>
</evidence>
<evidence type="ECO:0000256" key="13">
    <source>
        <dbReference type="NCBIfam" id="TIGR01064"/>
    </source>
</evidence>
<comment type="catalytic activity">
    <reaction evidence="14">
        <text>pyruvate + ATP = phosphoenolpyruvate + ADP + H(+)</text>
        <dbReference type="Rhea" id="RHEA:18157"/>
        <dbReference type="ChEBI" id="CHEBI:15361"/>
        <dbReference type="ChEBI" id="CHEBI:15378"/>
        <dbReference type="ChEBI" id="CHEBI:30616"/>
        <dbReference type="ChEBI" id="CHEBI:58702"/>
        <dbReference type="ChEBI" id="CHEBI:456216"/>
        <dbReference type="EC" id="2.7.1.40"/>
    </reaction>
</comment>
<accession>A0A6G9HHK4</accession>
<evidence type="ECO:0000259" key="15">
    <source>
        <dbReference type="Pfam" id="PF00224"/>
    </source>
</evidence>
<keyword evidence="8 14" id="KW-0418">Kinase</keyword>
<keyword evidence="12 16" id="KW-0670">Pyruvate</keyword>
<dbReference type="Gene3D" id="2.40.33.10">
    <property type="entry name" value="PK beta-barrel domain-like"/>
    <property type="match status" value="1"/>
</dbReference>
<dbReference type="GO" id="GO:0030955">
    <property type="term" value="F:potassium ion binding"/>
    <property type="evidence" value="ECO:0007669"/>
    <property type="project" value="UniProtKB-UniRule"/>
</dbReference>
<dbReference type="InterPro" id="IPR015793">
    <property type="entry name" value="Pyrv_Knase_brl"/>
</dbReference>
<dbReference type="PROSITE" id="PS00110">
    <property type="entry name" value="PYRUVATE_KINASE"/>
    <property type="match status" value="1"/>
</dbReference>
<keyword evidence="11 14" id="KW-0324">Glycolysis</keyword>
<evidence type="ECO:0000256" key="5">
    <source>
        <dbReference type="ARBA" id="ARBA00022679"/>
    </source>
</evidence>
<dbReference type="Gene3D" id="3.40.1380.20">
    <property type="entry name" value="Pyruvate kinase, C-terminal domain"/>
    <property type="match status" value="1"/>
</dbReference>
<evidence type="ECO:0000256" key="6">
    <source>
        <dbReference type="ARBA" id="ARBA00022723"/>
    </source>
</evidence>
<dbReference type="InterPro" id="IPR018209">
    <property type="entry name" value="Pyrv_Knase_AS"/>
</dbReference>
<keyword evidence="7" id="KW-0547">Nucleotide-binding</keyword>
<comment type="similarity">
    <text evidence="3 14">Belongs to the pyruvate kinase family.</text>
</comment>
<dbReference type="InterPro" id="IPR040442">
    <property type="entry name" value="Pyrv_kinase-like_dom_sf"/>
</dbReference>
<dbReference type="SUPFAM" id="SSF50800">
    <property type="entry name" value="PK beta-barrel domain-like"/>
    <property type="match status" value="1"/>
</dbReference>
<reference evidence="16" key="1">
    <citation type="journal article" date="2020" name="J. ISSAAS">
        <title>Lactobacilli and other gastrointestinal microbiota of Peromyscus leucopus, reservoir host for agents of Lyme disease and other zoonoses in North America.</title>
        <authorList>
            <person name="Milovic A."/>
            <person name="Bassam K."/>
            <person name="Shao H."/>
            <person name="Chatzistamou I."/>
            <person name="Tufts D.M."/>
            <person name="Diuk-Wasser M."/>
            <person name="Barbour A.G."/>
        </authorList>
    </citation>
    <scope>NUCLEOTIDE SEQUENCE</scope>
    <source>
        <strain evidence="16">LL85</strain>
    </source>
</reference>
<evidence type="ECO:0000256" key="11">
    <source>
        <dbReference type="ARBA" id="ARBA00023152"/>
    </source>
</evidence>
<dbReference type="InterPro" id="IPR036918">
    <property type="entry name" value="Pyrv_Knase_C_sf"/>
</dbReference>
<evidence type="ECO:0000256" key="12">
    <source>
        <dbReference type="ARBA" id="ARBA00023317"/>
    </source>
</evidence>
<dbReference type="InterPro" id="IPR001697">
    <property type="entry name" value="Pyr_Knase"/>
</dbReference>
<proteinExistence type="inferred from homology"/>
<dbReference type="EMBL" id="MN991199">
    <property type="protein sequence ID" value="QIQ09955.1"/>
    <property type="molecule type" value="Genomic_DNA"/>
</dbReference>
<dbReference type="GO" id="GO:0005524">
    <property type="term" value="F:ATP binding"/>
    <property type="evidence" value="ECO:0007669"/>
    <property type="project" value="UniProtKB-KW"/>
</dbReference>
<evidence type="ECO:0000256" key="4">
    <source>
        <dbReference type="ARBA" id="ARBA00012142"/>
    </source>
</evidence>
<comment type="cofactor">
    <cofactor evidence="1">
        <name>K(+)</name>
        <dbReference type="ChEBI" id="CHEBI:29103"/>
    </cofactor>
</comment>
<keyword evidence="5 14" id="KW-0808">Transferase</keyword>
<evidence type="ECO:0000256" key="3">
    <source>
        <dbReference type="ARBA" id="ARBA00008663"/>
    </source>
</evidence>
<dbReference type="PRINTS" id="PR01050">
    <property type="entry name" value="PYRUVTKNASE"/>
</dbReference>
<evidence type="ECO:0000256" key="1">
    <source>
        <dbReference type="ARBA" id="ARBA00001958"/>
    </source>
</evidence>
<evidence type="ECO:0000256" key="7">
    <source>
        <dbReference type="ARBA" id="ARBA00022741"/>
    </source>
</evidence>
<comment type="pathway">
    <text evidence="2 14">Carbohydrate degradation; glycolysis; pyruvate from D-glyceraldehyde 3-phosphate: step 5/5.</text>
</comment>
<keyword evidence="6" id="KW-0479">Metal-binding</keyword>
<dbReference type="GO" id="GO:0000287">
    <property type="term" value="F:magnesium ion binding"/>
    <property type="evidence" value="ECO:0007669"/>
    <property type="project" value="UniProtKB-UniRule"/>
</dbReference>
<evidence type="ECO:0000256" key="8">
    <source>
        <dbReference type="ARBA" id="ARBA00022777"/>
    </source>
</evidence>
<feature type="domain" description="Pyruvate kinase barrel" evidence="15">
    <location>
        <begin position="6"/>
        <end position="354"/>
    </location>
</feature>
<dbReference type="Gene3D" id="3.20.20.60">
    <property type="entry name" value="Phosphoenolpyruvate-binding domains"/>
    <property type="match status" value="1"/>
</dbReference>
<dbReference type="UniPathway" id="UPA00109">
    <property type="reaction ID" value="UER00188"/>
</dbReference>
<dbReference type="EC" id="2.7.1.40" evidence="4 13"/>